<feature type="region of interest" description="Disordered" evidence="1">
    <location>
        <begin position="12"/>
        <end position="84"/>
    </location>
</feature>
<feature type="compositionally biased region" description="Basic and acidic residues" evidence="1">
    <location>
        <begin position="26"/>
        <end position="38"/>
    </location>
</feature>
<reference evidence="2 3" key="1">
    <citation type="journal article" date="2019" name="Commun. Biol.">
        <title>The bagworm genome reveals a unique fibroin gene that provides high tensile strength.</title>
        <authorList>
            <person name="Kono N."/>
            <person name="Nakamura H."/>
            <person name="Ohtoshi R."/>
            <person name="Tomita M."/>
            <person name="Numata K."/>
            <person name="Arakawa K."/>
        </authorList>
    </citation>
    <scope>NUCLEOTIDE SEQUENCE [LARGE SCALE GENOMIC DNA]</scope>
</reference>
<proteinExistence type="predicted"/>
<evidence type="ECO:0000313" key="2">
    <source>
        <dbReference type="EMBL" id="GBP10530.1"/>
    </source>
</evidence>
<dbReference type="AlphaFoldDB" id="A0A4C1TAC9"/>
<dbReference type="Proteomes" id="UP000299102">
    <property type="component" value="Unassembled WGS sequence"/>
</dbReference>
<accession>A0A4C1TAC9</accession>
<keyword evidence="3" id="KW-1185">Reference proteome</keyword>
<evidence type="ECO:0000313" key="3">
    <source>
        <dbReference type="Proteomes" id="UP000299102"/>
    </source>
</evidence>
<organism evidence="2 3">
    <name type="scientific">Eumeta variegata</name>
    <name type="common">Bagworm moth</name>
    <name type="synonym">Eumeta japonica</name>
    <dbReference type="NCBI Taxonomy" id="151549"/>
    <lineage>
        <taxon>Eukaryota</taxon>
        <taxon>Metazoa</taxon>
        <taxon>Ecdysozoa</taxon>
        <taxon>Arthropoda</taxon>
        <taxon>Hexapoda</taxon>
        <taxon>Insecta</taxon>
        <taxon>Pterygota</taxon>
        <taxon>Neoptera</taxon>
        <taxon>Endopterygota</taxon>
        <taxon>Lepidoptera</taxon>
        <taxon>Glossata</taxon>
        <taxon>Ditrysia</taxon>
        <taxon>Tineoidea</taxon>
        <taxon>Psychidae</taxon>
        <taxon>Oiketicinae</taxon>
        <taxon>Eumeta</taxon>
    </lineage>
</organism>
<evidence type="ECO:0000256" key="1">
    <source>
        <dbReference type="SAM" id="MobiDB-lite"/>
    </source>
</evidence>
<sequence>MNWPPMWVRARYLRARRPRTNGPAGKRGERPARRAAKTDRHKNKHEPTSRRGEGAVVGGGVASTSRRGRRDRPALGAEGHAKTRSHARLFTGSLLAPRARRRQRCAGAIFTV</sequence>
<dbReference type="EMBL" id="BGZK01000041">
    <property type="protein sequence ID" value="GBP10530.1"/>
    <property type="molecule type" value="Genomic_DNA"/>
</dbReference>
<name>A0A4C1TAC9_EUMVA</name>
<comment type="caution">
    <text evidence="2">The sequence shown here is derived from an EMBL/GenBank/DDBJ whole genome shotgun (WGS) entry which is preliminary data.</text>
</comment>
<protein>
    <submittedName>
        <fullName evidence="2">Uncharacterized protein</fullName>
    </submittedName>
</protein>
<gene>
    <name evidence="2" type="ORF">EVAR_76376_1</name>
</gene>